<dbReference type="AlphaFoldDB" id="E5XNR7"/>
<protein>
    <recommendedName>
        <fullName evidence="3">NUDIX hydrolase</fullName>
    </recommendedName>
</protein>
<accession>E5XNR7</accession>
<comment type="caution">
    <text evidence="1">The sequence shown here is derived from an EMBL/GenBank/DDBJ whole genome shotgun (WGS) entry which is preliminary data.</text>
</comment>
<reference evidence="1 2" key="1">
    <citation type="journal article" date="2011" name="Stand. Genomic Sci.">
        <title>High quality draft genome sequence of Segniliparus rugosus CDC 945(T)= (ATCC BAA-974(T)).</title>
        <authorList>
            <person name="Earl A.M."/>
            <person name="Desjardins C.A."/>
            <person name="Fitzgerald M.G."/>
            <person name="Arachchi H.M."/>
            <person name="Zeng Q."/>
            <person name="Mehta T."/>
            <person name="Griggs A."/>
            <person name="Birren B.W."/>
            <person name="Toney N.C."/>
            <person name="Carr J."/>
            <person name="Posey J."/>
            <person name="Butler W.R."/>
        </authorList>
    </citation>
    <scope>NUCLEOTIDE SEQUENCE [LARGE SCALE GENOMIC DNA]</scope>
    <source>
        <strain evidence="2">ATCC BAA-974 / DSM 45345 / CCUG 50838 / CIP 108380 / JCM 13579 / CDC 945</strain>
    </source>
</reference>
<dbReference type="HOGENOM" id="CLU_098191_1_0_11"/>
<evidence type="ECO:0008006" key="3">
    <source>
        <dbReference type="Google" id="ProtNLM"/>
    </source>
</evidence>
<dbReference type="RefSeq" id="WP_007468686.1">
    <property type="nucleotide sequence ID" value="NZ_KI391954.1"/>
</dbReference>
<dbReference type="Proteomes" id="UP000004816">
    <property type="component" value="Unassembled WGS sequence"/>
</dbReference>
<dbReference type="eggNOG" id="COG1704">
    <property type="taxonomic scope" value="Bacteria"/>
</dbReference>
<evidence type="ECO:0000313" key="1">
    <source>
        <dbReference type="EMBL" id="EFV14006.1"/>
    </source>
</evidence>
<evidence type="ECO:0000313" key="2">
    <source>
        <dbReference type="Proteomes" id="UP000004816"/>
    </source>
</evidence>
<sequence length="170" mass="18192">MIVLASALLGALVVGLLLLAGWLVNTARRLDRLHVRRDLAWQALLAALDRRALVARTAAARLGPQGGELARLARAVEAADVADRERLESELSVCLGALGAEGTDALGEQLVEERADAEARVRFARSFYNEAVRDTLALRARSAVRLFKLAGSAPLPAYFEIVEGAGPLVE</sequence>
<gene>
    <name evidence="1" type="ORF">HMPREF9336_01138</name>
</gene>
<dbReference type="STRING" id="679197.HMPREF9336_01138"/>
<organism evidence="1 2">
    <name type="scientific">Segniliparus rugosus (strain ATCC BAA-974 / DSM 45345 / CCUG 50838 / CIP 108380 / JCM 13579 / CDC 945)</name>
    <dbReference type="NCBI Taxonomy" id="679197"/>
    <lineage>
        <taxon>Bacteria</taxon>
        <taxon>Bacillati</taxon>
        <taxon>Actinomycetota</taxon>
        <taxon>Actinomycetes</taxon>
        <taxon>Mycobacteriales</taxon>
        <taxon>Segniliparaceae</taxon>
        <taxon>Segniliparus</taxon>
    </lineage>
</organism>
<dbReference type="EMBL" id="ACZI02000003">
    <property type="protein sequence ID" value="EFV14006.1"/>
    <property type="molecule type" value="Genomic_DNA"/>
</dbReference>
<proteinExistence type="predicted"/>
<keyword evidence="2" id="KW-1185">Reference proteome</keyword>
<name>E5XNR7_SEGRC</name>